<accession>A0ABQ6CF33</accession>
<dbReference type="InterPro" id="IPR003593">
    <property type="entry name" value="AAA+_ATPase"/>
</dbReference>
<dbReference type="CDD" id="cd00009">
    <property type="entry name" value="AAA"/>
    <property type="match status" value="1"/>
</dbReference>
<evidence type="ECO:0000313" key="3">
    <source>
        <dbReference type="EMBL" id="GLS17279.1"/>
    </source>
</evidence>
<dbReference type="EMBL" id="BSPC01000005">
    <property type="protein sequence ID" value="GLS17279.1"/>
    <property type="molecule type" value="Genomic_DNA"/>
</dbReference>
<evidence type="ECO:0000256" key="1">
    <source>
        <dbReference type="SAM" id="MobiDB-lite"/>
    </source>
</evidence>
<name>A0ABQ6CF33_9HYPH</name>
<dbReference type="RefSeq" id="WP_284310104.1">
    <property type="nucleotide sequence ID" value="NZ_BSPC01000005.1"/>
</dbReference>
<evidence type="ECO:0000259" key="2">
    <source>
        <dbReference type="SMART" id="SM00382"/>
    </source>
</evidence>
<dbReference type="SMART" id="SM00382">
    <property type="entry name" value="AAA"/>
    <property type="match status" value="1"/>
</dbReference>
<dbReference type="InterPro" id="IPR011704">
    <property type="entry name" value="ATPase_dyneun-rel_AAA"/>
</dbReference>
<reference evidence="4" key="1">
    <citation type="journal article" date="2019" name="Int. J. Syst. Evol. Microbiol.">
        <title>The Global Catalogue of Microorganisms (GCM) 10K type strain sequencing project: providing services to taxonomists for standard genome sequencing and annotation.</title>
        <authorList>
            <consortium name="The Broad Institute Genomics Platform"/>
            <consortium name="The Broad Institute Genome Sequencing Center for Infectious Disease"/>
            <person name="Wu L."/>
            <person name="Ma J."/>
        </authorList>
    </citation>
    <scope>NUCLEOTIDE SEQUENCE [LARGE SCALE GENOMIC DNA]</scope>
    <source>
        <strain evidence="4">NBRC 101365</strain>
    </source>
</reference>
<dbReference type="Proteomes" id="UP001156882">
    <property type="component" value="Unassembled WGS sequence"/>
</dbReference>
<dbReference type="Gene3D" id="3.40.50.300">
    <property type="entry name" value="P-loop containing nucleotide triphosphate hydrolases"/>
    <property type="match status" value="1"/>
</dbReference>
<keyword evidence="4" id="KW-1185">Reference proteome</keyword>
<evidence type="ECO:0000313" key="4">
    <source>
        <dbReference type="Proteomes" id="UP001156882"/>
    </source>
</evidence>
<proteinExistence type="predicted"/>
<dbReference type="Pfam" id="PF07728">
    <property type="entry name" value="AAA_5"/>
    <property type="match status" value="1"/>
</dbReference>
<sequence>MNNFYPKSPSEQHPPQPLELPPLSTSAFQRPDKYLADPGLVDAVNVALLLRQPLVVTGEPGTGKTVLAWSVAWELGLEPPLVFETKSTSQAKDLFYYYDTLGRFTAKELRTDAGTPNEYITYSALGAAIVLTNSLDTVVDIVPSGFCHPGKRRSVVLIDEVEKAPREFANDILNELERMYFRIPELGNRRVEADENYSPIVLMTNNSEKSLPDAFLRRCIYYDIPFPVGSRLEEIVASRLPELMGTNEEATLIRDAIQFLLHARSESAGLEKPPGTAELLSWLNAMTKLGAEPRLSLLEQITFAERAFPALAKISGDQMRVRELLRGWNGGRSKI</sequence>
<dbReference type="InterPro" id="IPR027417">
    <property type="entry name" value="P-loop_NTPase"/>
</dbReference>
<protein>
    <submittedName>
        <fullName evidence="3">ATPase AAA</fullName>
    </submittedName>
</protein>
<dbReference type="SUPFAM" id="SSF52540">
    <property type="entry name" value="P-loop containing nucleoside triphosphate hydrolases"/>
    <property type="match status" value="1"/>
</dbReference>
<organism evidence="3 4">
    <name type="scientific">Labrys miyagiensis</name>
    <dbReference type="NCBI Taxonomy" id="346912"/>
    <lineage>
        <taxon>Bacteria</taxon>
        <taxon>Pseudomonadati</taxon>
        <taxon>Pseudomonadota</taxon>
        <taxon>Alphaproteobacteria</taxon>
        <taxon>Hyphomicrobiales</taxon>
        <taxon>Xanthobacteraceae</taxon>
        <taxon>Labrys</taxon>
    </lineage>
</organism>
<comment type="caution">
    <text evidence="3">The sequence shown here is derived from an EMBL/GenBank/DDBJ whole genome shotgun (WGS) entry which is preliminary data.</text>
</comment>
<gene>
    <name evidence="3" type="ORF">GCM10007874_02940</name>
</gene>
<feature type="region of interest" description="Disordered" evidence="1">
    <location>
        <begin position="1"/>
        <end position="24"/>
    </location>
</feature>
<feature type="domain" description="AAA+ ATPase" evidence="2">
    <location>
        <begin position="50"/>
        <end position="230"/>
    </location>
</feature>